<evidence type="ECO:0000256" key="1">
    <source>
        <dbReference type="PROSITE-ProRule" id="PRU00176"/>
    </source>
</evidence>
<dbReference type="SMART" id="SM00360">
    <property type="entry name" value="RRM"/>
    <property type="match status" value="1"/>
</dbReference>
<dbReference type="EMBL" id="BQXS01012643">
    <property type="protein sequence ID" value="GKT26238.1"/>
    <property type="molecule type" value="Genomic_DNA"/>
</dbReference>
<reference evidence="3" key="1">
    <citation type="submission" date="2022-03" db="EMBL/GenBank/DDBJ databases">
        <title>Draft genome sequence of Aduncisulcus paluster, a free-living microaerophilic Fornicata.</title>
        <authorList>
            <person name="Yuyama I."/>
            <person name="Kume K."/>
            <person name="Tamura T."/>
            <person name="Inagaki Y."/>
            <person name="Hashimoto T."/>
        </authorList>
    </citation>
    <scope>NUCLEOTIDE SEQUENCE</scope>
    <source>
        <strain evidence="3">NY0171</strain>
    </source>
</reference>
<dbReference type="SUPFAM" id="SSF54928">
    <property type="entry name" value="RNA-binding domain, RBD"/>
    <property type="match status" value="1"/>
</dbReference>
<dbReference type="Gene3D" id="3.30.70.330">
    <property type="match status" value="1"/>
</dbReference>
<name>A0ABQ5K2F3_9EUKA</name>
<dbReference type="InterPro" id="IPR000504">
    <property type="entry name" value="RRM_dom"/>
</dbReference>
<evidence type="ECO:0000313" key="4">
    <source>
        <dbReference type="Proteomes" id="UP001057375"/>
    </source>
</evidence>
<evidence type="ECO:0000313" key="3">
    <source>
        <dbReference type="EMBL" id="GKT26238.1"/>
    </source>
</evidence>
<protein>
    <recommendedName>
        <fullName evidence="2">RRM domain-containing protein</fullName>
    </recommendedName>
</protein>
<organism evidence="3 4">
    <name type="scientific">Aduncisulcus paluster</name>
    <dbReference type="NCBI Taxonomy" id="2918883"/>
    <lineage>
        <taxon>Eukaryota</taxon>
        <taxon>Metamonada</taxon>
        <taxon>Carpediemonas-like organisms</taxon>
        <taxon>Aduncisulcus</taxon>
    </lineage>
</organism>
<dbReference type="Proteomes" id="UP001057375">
    <property type="component" value="Unassembled WGS sequence"/>
</dbReference>
<sequence>MLMEIGSSSLKETVKVSLLSKFQRAMLEKRQEDEEESVSTRIGIECAYCGGSHYAKDCPNKELEDLYTELEELEKCDGIPEKYLHEVQEEDVQKKTYRAPGRGSTSSKYGDDFPTLFLDIPPHLDEKRLQQILQDAGKGETFPSRGVKIIYDRETGESRGRAFISFDTPFAADKMMELGNGFVVEEDRFVLRLEVAKGRKRRTQRGGAYK</sequence>
<keyword evidence="1" id="KW-0694">RNA-binding</keyword>
<evidence type="ECO:0000259" key="2">
    <source>
        <dbReference type="PROSITE" id="PS50102"/>
    </source>
</evidence>
<dbReference type="InterPro" id="IPR012677">
    <property type="entry name" value="Nucleotide-bd_a/b_plait_sf"/>
</dbReference>
<dbReference type="PROSITE" id="PS50102">
    <property type="entry name" value="RRM"/>
    <property type="match status" value="1"/>
</dbReference>
<dbReference type="InterPro" id="IPR035979">
    <property type="entry name" value="RBD_domain_sf"/>
</dbReference>
<feature type="domain" description="RRM" evidence="2">
    <location>
        <begin position="113"/>
        <end position="198"/>
    </location>
</feature>
<proteinExistence type="predicted"/>
<keyword evidence="4" id="KW-1185">Reference proteome</keyword>
<dbReference type="Pfam" id="PF00076">
    <property type="entry name" value="RRM_1"/>
    <property type="match status" value="1"/>
</dbReference>
<comment type="caution">
    <text evidence="3">The sequence shown here is derived from an EMBL/GenBank/DDBJ whole genome shotgun (WGS) entry which is preliminary data.</text>
</comment>
<accession>A0ABQ5K2F3</accession>
<gene>
    <name evidence="3" type="ORF">ADUPG1_013288</name>
</gene>